<feature type="compositionally biased region" description="Polar residues" evidence="1">
    <location>
        <begin position="500"/>
        <end position="513"/>
    </location>
</feature>
<comment type="caution">
    <text evidence="2">The sequence shown here is derived from an EMBL/GenBank/DDBJ whole genome shotgun (WGS) entry which is preliminary data.</text>
</comment>
<protein>
    <submittedName>
        <fullName evidence="2">Uncharacterized protein</fullName>
    </submittedName>
</protein>
<evidence type="ECO:0000313" key="2">
    <source>
        <dbReference type="EMBL" id="GAV84180.1"/>
    </source>
</evidence>
<feature type="compositionally biased region" description="Polar residues" evidence="1">
    <location>
        <begin position="474"/>
        <end position="484"/>
    </location>
</feature>
<evidence type="ECO:0000256" key="1">
    <source>
        <dbReference type="SAM" id="MobiDB-lite"/>
    </source>
</evidence>
<keyword evidence="3" id="KW-1185">Reference proteome</keyword>
<name>A0A1Q3CVD1_CEPFO</name>
<dbReference type="InterPro" id="IPR053234">
    <property type="entry name" value="RPM1_Interactor"/>
</dbReference>
<dbReference type="PANTHER" id="PTHR33443">
    <property type="entry name" value="ZGC:112980"/>
    <property type="match status" value="1"/>
</dbReference>
<gene>
    <name evidence="2" type="ORF">CFOL_v3_27624</name>
</gene>
<dbReference type="PANTHER" id="PTHR33443:SF35">
    <property type="entry name" value="VQ DOMAIN-CONTAINING PROTEIN"/>
    <property type="match status" value="1"/>
</dbReference>
<feature type="compositionally biased region" description="Polar residues" evidence="1">
    <location>
        <begin position="437"/>
        <end position="451"/>
    </location>
</feature>
<accession>A0A1Q3CVD1</accession>
<evidence type="ECO:0000313" key="3">
    <source>
        <dbReference type="Proteomes" id="UP000187406"/>
    </source>
</evidence>
<dbReference type="STRING" id="3775.A0A1Q3CVD1"/>
<reference evidence="3" key="1">
    <citation type="submission" date="2016-04" db="EMBL/GenBank/DDBJ databases">
        <title>Cephalotus genome sequencing.</title>
        <authorList>
            <person name="Fukushima K."/>
            <person name="Hasebe M."/>
            <person name="Fang X."/>
        </authorList>
    </citation>
    <scope>NUCLEOTIDE SEQUENCE [LARGE SCALE GENOMIC DNA]</scope>
    <source>
        <strain evidence="3">cv. St1</strain>
    </source>
</reference>
<organism evidence="2 3">
    <name type="scientific">Cephalotus follicularis</name>
    <name type="common">Albany pitcher plant</name>
    <dbReference type="NCBI Taxonomy" id="3775"/>
    <lineage>
        <taxon>Eukaryota</taxon>
        <taxon>Viridiplantae</taxon>
        <taxon>Streptophyta</taxon>
        <taxon>Embryophyta</taxon>
        <taxon>Tracheophyta</taxon>
        <taxon>Spermatophyta</taxon>
        <taxon>Magnoliopsida</taxon>
        <taxon>eudicotyledons</taxon>
        <taxon>Gunneridae</taxon>
        <taxon>Pentapetalae</taxon>
        <taxon>rosids</taxon>
        <taxon>fabids</taxon>
        <taxon>Oxalidales</taxon>
        <taxon>Cephalotaceae</taxon>
        <taxon>Cephalotus</taxon>
    </lineage>
</organism>
<dbReference type="Proteomes" id="UP000187406">
    <property type="component" value="Unassembled WGS sequence"/>
</dbReference>
<dbReference type="InParanoid" id="A0A1Q3CVD1"/>
<sequence>MVKNHYETSILFANPRPSVTDLDDRIRLWSKNLEPKSQSLKLTVIKNVSFDDDDDCIILDADPEKPLLLANNDDVTDSDDLLILGHKGQIACRDYPHPRHLCAKYPFTSTPHEKHCDQCHCYVCDSLAPCCHWGTDHCHATDKEETWKAMRKSFKLAKDAPVPVLKFPCISQSVALPQVNHVQPRNIIRLAPNSMPQNQFSRMTTILQNHPNSMPQNQFPRPTTLPQNHPNTMPQKQYSRPTTIPQNHPNSMPQNQFSSPTTMPQNQFSGPTIPQNLVSRLTTIHACSSTTKFVHPNIISHGKTISLGKNGFQLRSVLQQSVGVQNNVIQKDRGPNIGNSGPRFAPFNAMLQRAGFLGVPSATNQSTYVSSNNSSSAHASQYSRNYVRPATLKDSVNNVSCDCATTHSRTRYPAPPATSKLTNHVGRQNVRPATSKDPVSNVSCTRATQHSKYPAPPLTSKSTNHVGRQGVRPVTSNDPVSNVSCDLATRHSRTRYPASPATSKKTNVGRQGV</sequence>
<feature type="region of interest" description="Disordered" evidence="1">
    <location>
        <begin position="215"/>
        <end position="249"/>
    </location>
</feature>
<feature type="region of interest" description="Disordered" evidence="1">
    <location>
        <begin position="411"/>
        <end position="513"/>
    </location>
</feature>
<dbReference type="EMBL" id="BDDD01003139">
    <property type="protein sequence ID" value="GAV84180.1"/>
    <property type="molecule type" value="Genomic_DNA"/>
</dbReference>
<dbReference type="OrthoDB" id="266020at2759"/>
<proteinExistence type="predicted"/>
<dbReference type="AlphaFoldDB" id="A0A1Q3CVD1"/>
<dbReference type="FunCoup" id="A0A1Q3CVD1">
    <property type="interactions" value="15"/>
</dbReference>